<dbReference type="AlphaFoldDB" id="A0A8J3Y327"/>
<name>A0A8J3Y327_9ACTN</name>
<evidence type="ECO:0000256" key="1">
    <source>
        <dbReference type="SAM" id="SignalP"/>
    </source>
</evidence>
<feature type="signal peptide" evidence="1">
    <location>
        <begin position="1"/>
        <end position="34"/>
    </location>
</feature>
<evidence type="ECO:0000313" key="3">
    <source>
        <dbReference type="Proteomes" id="UP000652013"/>
    </source>
</evidence>
<evidence type="ECO:0008006" key="4">
    <source>
        <dbReference type="Google" id="ProtNLM"/>
    </source>
</evidence>
<gene>
    <name evidence="2" type="ORF">Sya03_00470</name>
</gene>
<proteinExistence type="predicted"/>
<dbReference type="EMBL" id="BOOY01000001">
    <property type="protein sequence ID" value="GIJ00695.1"/>
    <property type="molecule type" value="Genomic_DNA"/>
</dbReference>
<evidence type="ECO:0000313" key="2">
    <source>
        <dbReference type="EMBL" id="GIJ00695.1"/>
    </source>
</evidence>
<keyword evidence="1" id="KW-0732">Signal</keyword>
<sequence length="233" mass="23293">MIRGDHTVNTLTRIGAAAGAAALLGAGAAMPAQAHDGHHHGGSGAGAGAAVAVHPGSTLGFAKVRELNGSDAWGVATVHLKGQKADVRLSAFGLVRNAPHAMHFHAGARGTCPTGAADSNDDGFVSVSEGHPFYGDIVTSLTTSGDTSPASGLAIDRFPTAPRGRITYHRTITVDPAAAAAIRAGNAVLVVHGVDKNGSGAYDGPVVSDLDPSLPMEATAPAGCGTVRALLRY</sequence>
<protein>
    <recommendedName>
        <fullName evidence="4">CHRD domain-containing protein</fullName>
    </recommendedName>
</protein>
<comment type="caution">
    <text evidence="2">The sequence shown here is derived from an EMBL/GenBank/DDBJ whole genome shotgun (WGS) entry which is preliminary data.</text>
</comment>
<feature type="chain" id="PRO_5035269797" description="CHRD domain-containing protein" evidence="1">
    <location>
        <begin position="35"/>
        <end position="233"/>
    </location>
</feature>
<keyword evidence="3" id="KW-1185">Reference proteome</keyword>
<organism evidence="2 3">
    <name type="scientific">Spirilliplanes yamanashiensis</name>
    <dbReference type="NCBI Taxonomy" id="42233"/>
    <lineage>
        <taxon>Bacteria</taxon>
        <taxon>Bacillati</taxon>
        <taxon>Actinomycetota</taxon>
        <taxon>Actinomycetes</taxon>
        <taxon>Micromonosporales</taxon>
        <taxon>Micromonosporaceae</taxon>
        <taxon>Spirilliplanes</taxon>
    </lineage>
</organism>
<dbReference type="Proteomes" id="UP000652013">
    <property type="component" value="Unassembled WGS sequence"/>
</dbReference>
<accession>A0A8J3Y327</accession>
<reference evidence="2" key="1">
    <citation type="submission" date="2021-01" db="EMBL/GenBank/DDBJ databases">
        <title>Whole genome shotgun sequence of Spirilliplanes yamanashiensis NBRC 15828.</title>
        <authorList>
            <person name="Komaki H."/>
            <person name="Tamura T."/>
        </authorList>
    </citation>
    <scope>NUCLEOTIDE SEQUENCE</scope>
    <source>
        <strain evidence="2">NBRC 15828</strain>
    </source>
</reference>